<evidence type="ECO:0000256" key="1">
    <source>
        <dbReference type="PROSITE-ProRule" id="PRU00409"/>
    </source>
</evidence>
<feature type="domain" description="ATP-grasp" evidence="3">
    <location>
        <begin position="307"/>
        <end position="559"/>
    </location>
</feature>
<feature type="transmembrane region" description="Helical" evidence="2">
    <location>
        <begin position="20"/>
        <end position="41"/>
    </location>
</feature>
<dbReference type="AlphaFoldDB" id="A0AA41G5Z6"/>
<evidence type="ECO:0000256" key="2">
    <source>
        <dbReference type="SAM" id="Phobius"/>
    </source>
</evidence>
<dbReference type="GO" id="GO:0005524">
    <property type="term" value="F:ATP binding"/>
    <property type="evidence" value="ECO:0007669"/>
    <property type="project" value="UniProtKB-UniRule"/>
</dbReference>
<keyword evidence="2" id="KW-0812">Transmembrane</keyword>
<comment type="caution">
    <text evidence="4">The sequence shown here is derived from an EMBL/GenBank/DDBJ whole genome shotgun (WGS) entry which is preliminary data.</text>
</comment>
<dbReference type="GO" id="GO:0009432">
    <property type="term" value="P:SOS response"/>
    <property type="evidence" value="ECO:0007669"/>
    <property type="project" value="TreeGrafter"/>
</dbReference>
<evidence type="ECO:0000313" key="4">
    <source>
        <dbReference type="EMBL" id="MBV0900727.1"/>
    </source>
</evidence>
<keyword evidence="2" id="KW-1133">Transmembrane helix</keyword>
<feature type="transmembrane region" description="Helical" evidence="2">
    <location>
        <begin position="126"/>
        <end position="148"/>
    </location>
</feature>
<sequence>MGVRTLRPITTIFDDAFRRYYLLLSLLLTLLLLGWVLRVLTGSLSAALSRYETFFQLAIAGILIATFRNEFGIKTYGLFAPAVISFVLVSTGLLWGMALFLNIFVISLGVYYILEPFGIGTAHRVGTIMAVVSIAVASALVLGDIGLLPRLSGTIRVFFPAILTAWYAERFASDVDERGWSVPSIQLLWTLVTITVAYAVISATAFIEWFLDTPEAWVAMVALSIVLGATTRIRLKEYYRFSVHYGGALNGIWRRLQVAGTNLRARLRGETQRLHVGTALTMNVRNRYIRKYNPGHLRHSANKVEAKRRFLAIGIPTPVAFAIAEEEADLDDVRHAIETHDQFVLKPDGASGGEGIVVVRGRDGETYRTGKGARTATELLRHARRILQGQYSGLGGDGKVIVEERIEQHPFFEARSSGGVADIRVLVFEGYPLMSMVRLPTAESGDQANLHKGAVGVGLSIADGTSLGAYQQSHHRWLTTHPDTGTDLTTFQVPNWTDVLDVAVRAAGASGLGYAGVDIAVDSDGVPQVFEVNASPGLGIQNTTRTGLLGRLQYVESLSPEHEFYPPERKVELARRWEQAGYR</sequence>
<accession>A0AA41G5Z6</accession>
<dbReference type="Pfam" id="PF14402">
    <property type="entry name" value="7TM_transglut"/>
    <property type="match status" value="1"/>
</dbReference>
<reference evidence="4" key="1">
    <citation type="submission" date="2021-06" db="EMBL/GenBank/DDBJ databases">
        <title>New haloarchaea isolates fom saline soil.</title>
        <authorList>
            <person name="Duran-Viseras A."/>
            <person name="Sanchez-Porro C.S."/>
            <person name="Ventosa A."/>
        </authorList>
    </citation>
    <scope>NUCLEOTIDE SEQUENCE</scope>
    <source>
        <strain evidence="4">JCM 18369</strain>
    </source>
</reference>
<evidence type="ECO:0000313" key="5">
    <source>
        <dbReference type="Proteomes" id="UP001166304"/>
    </source>
</evidence>
<feature type="transmembrane region" description="Helical" evidence="2">
    <location>
        <begin position="187"/>
        <end position="210"/>
    </location>
</feature>
<keyword evidence="1" id="KW-0067">ATP-binding</keyword>
<dbReference type="PANTHER" id="PTHR21621:SF0">
    <property type="entry name" value="BETA-CITRYLGLUTAMATE SYNTHASE B-RELATED"/>
    <property type="match status" value="1"/>
</dbReference>
<feature type="transmembrane region" description="Helical" evidence="2">
    <location>
        <begin position="83"/>
        <end position="114"/>
    </location>
</feature>
<dbReference type="PANTHER" id="PTHR21621">
    <property type="entry name" value="RIBOSOMAL PROTEIN S6 MODIFICATION PROTEIN"/>
    <property type="match status" value="1"/>
</dbReference>
<dbReference type="Pfam" id="PF14397">
    <property type="entry name" value="ATPgrasp_ST"/>
    <property type="match status" value="1"/>
</dbReference>
<dbReference type="SUPFAM" id="SSF56059">
    <property type="entry name" value="Glutathione synthetase ATP-binding domain-like"/>
    <property type="match status" value="1"/>
</dbReference>
<gene>
    <name evidence="4" type="ORF">KTS37_02900</name>
</gene>
<dbReference type="InterPro" id="IPR039523">
    <property type="entry name" value="RimK-rel_E_lig_ATP-grasp"/>
</dbReference>
<evidence type="ECO:0000259" key="3">
    <source>
        <dbReference type="PROSITE" id="PS50975"/>
    </source>
</evidence>
<dbReference type="GO" id="GO:0018169">
    <property type="term" value="F:ribosomal S6-glutamic acid ligase activity"/>
    <property type="evidence" value="ECO:0007669"/>
    <property type="project" value="TreeGrafter"/>
</dbReference>
<keyword evidence="1" id="KW-0547">Nucleotide-binding</keyword>
<dbReference type="Gene3D" id="3.30.470.20">
    <property type="entry name" value="ATP-grasp fold, B domain"/>
    <property type="match status" value="1"/>
</dbReference>
<dbReference type="RefSeq" id="WP_162411991.1">
    <property type="nucleotide sequence ID" value="NZ_JAHQXE010000001.1"/>
</dbReference>
<feature type="transmembrane region" description="Helical" evidence="2">
    <location>
        <begin position="216"/>
        <end position="235"/>
    </location>
</feature>
<dbReference type="PROSITE" id="PS50975">
    <property type="entry name" value="ATP_GRASP"/>
    <property type="match status" value="1"/>
</dbReference>
<dbReference type="InterPro" id="IPR025840">
    <property type="entry name" value="7TM_transglut"/>
</dbReference>
<dbReference type="InterPro" id="IPR011761">
    <property type="entry name" value="ATP-grasp"/>
</dbReference>
<keyword evidence="5" id="KW-1185">Reference proteome</keyword>
<feature type="transmembrane region" description="Helical" evidence="2">
    <location>
        <begin position="53"/>
        <end position="71"/>
    </location>
</feature>
<dbReference type="Proteomes" id="UP001166304">
    <property type="component" value="Unassembled WGS sequence"/>
</dbReference>
<protein>
    <recommendedName>
        <fullName evidence="3">ATP-grasp domain-containing protein</fullName>
    </recommendedName>
</protein>
<organism evidence="4 5">
    <name type="scientific">Haloarcula salina</name>
    <dbReference type="NCBI Taxonomy" id="1429914"/>
    <lineage>
        <taxon>Archaea</taxon>
        <taxon>Methanobacteriati</taxon>
        <taxon>Methanobacteriota</taxon>
        <taxon>Stenosarchaea group</taxon>
        <taxon>Halobacteria</taxon>
        <taxon>Halobacteriales</taxon>
        <taxon>Haloarculaceae</taxon>
        <taxon>Haloarcula</taxon>
    </lineage>
</organism>
<dbReference type="GO" id="GO:0046872">
    <property type="term" value="F:metal ion binding"/>
    <property type="evidence" value="ECO:0007669"/>
    <property type="project" value="InterPro"/>
</dbReference>
<dbReference type="GO" id="GO:0005737">
    <property type="term" value="C:cytoplasm"/>
    <property type="evidence" value="ECO:0007669"/>
    <property type="project" value="TreeGrafter"/>
</dbReference>
<keyword evidence="2" id="KW-0472">Membrane</keyword>
<proteinExistence type="predicted"/>
<dbReference type="EMBL" id="JAHQXE010000001">
    <property type="protein sequence ID" value="MBV0900727.1"/>
    <property type="molecule type" value="Genomic_DNA"/>
</dbReference>
<name>A0AA41G5Z6_9EURY</name>